<evidence type="ECO:0000259" key="6">
    <source>
        <dbReference type="Pfam" id="PF04377"/>
    </source>
</evidence>
<dbReference type="HAMAP" id="MF_00689">
    <property type="entry name" value="Bpt"/>
    <property type="match status" value="1"/>
</dbReference>
<evidence type="ECO:0000259" key="5">
    <source>
        <dbReference type="Pfam" id="PF04376"/>
    </source>
</evidence>
<feature type="domain" description="N-end rule aminoacyl transferase C-terminal" evidence="6">
    <location>
        <begin position="108"/>
        <end position="233"/>
    </location>
</feature>
<dbReference type="InterPro" id="IPR030700">
    <property type="entry name" value="N-end_Aminoacyl_Trfase"/>
</dbReference>
<evidence type="ECO:0000313" key="8">
    <source>
        <dbReference type="Proteomes" id="UP001055804"/>
    </source>
</evidence>
<dbReference type="InterPro" id="IPR007472">
    <property type="entry name" value="N-end_Aminoacyl_Trfase_C"/>
</dbReference>
<dbReference type="InterPro" id="IPR016181">
    <property type="entry name" value="Acyl_CoA_acyltransferase"/>
</dbReference>
<keyword evidence="2 4" id="KW-0808">Transferase</keyword>
<dbReference type="GO" id="GO:0008914">
    <property type="term" value="F:leucyl-tRNA--protein transferase activity"/>
    <property type="evidence" value="ECO:0007669"/>
    <property type="project" value="UniProtKB-UniRule"/>
</dbReference>
<evidence type="ECO:0000256" key="1">
    <source>
        <dbReference type="ARBA" id="ARBA00022490"/>
    </source>
</evidence>
<dbReference type="Proteomes" id="UP001055804">
    <property type="component" value="Unassembled WGS sequence"/>
</dbReference>
<sequence>MRHDPRLKMLRFYLTAPGPCPYIDGRQERKVFTPLMGDLAPDLHDALSNLGFRRSQNIAYRPACEGCDACVSVRIVAERHRTTRSQRRVLNRNAGLVRHIAPPFATGEQFDLLRTYLACRHADGGMADMDRHDFATMVEDSAIDTVVVEYRTPPEEGSRLMAFCLTDRLSDGLSMVYSAFHPEIGDTSPGTYMILDHIAQAREAGFSYVYLGYWVRESRKMAYKARFHPLQALGPQGWEPLSEDDELPVRLA</sequence>
<dbReference type="GO" id="GO:0005737">
    <property type="term" value="C:cytoplasm"/>
    <property type="evidence" value="ECO:0007669"/>
    <property type="project" value="UniProtKB-SubCell"/>
</dbReference>
<dbReference type="NCBIfam" id="NF002342">
    <property type="entry name" value="PRK01305.1-3"/>
    <property type="match status" value="1"/>
</dbReference>
<proteinExistence type="inferred from homology"/>
<evidence type="ECO:0000256" key="3">
    <source>
        <dbReference type="ARBA" id="ARBA00023315"/>
    </source>
</evidence>
<dbReference type="SUPFAM" id="SSF55729">
    <property type="entry name" value="Acyl-CoA N-acyltransferases (Nat)"/>
    <property type="match status" value="1"/>
</dbReference>
<dbReference type="PIRSF" id="PIRSF037208">
    <property type="entry name" value="ATE_pro_prd"/>
    <property type="match status" value="1"/>
</dbReference>
<reference evidence="7" key="1">
    <citation type="submission" date="2022-06" db="EMBL/GenBank/DDBJ databases">
        <title>Isolation and Genomics of Futiania mangrovii gen. nov., sp. nov., a Rare and Metabolically-versatile member in the Class Alphaproteobacteria.</title>
        <authorList>
            <person name="Liu L."/>
            <person name="Huang W.-C."/>
            <person name="Pan J."/>
            <person name="Li J."/>
            <person name="Huang Y."/>
            <person name="Du H."/>
            <person name="Liu Y."/>
            <person name="Li M."/>
        </authorList>
    </citation>
    <scope>NUCLEOTIDE SEQUENCE</scope>
    <source>
        <strain evidence="7">FT118</strain>
    </source>
</reference>
<comment type="catalytic activity">
    <reaction evidence="4">
        <text>N-terminal L-aspartyl-[protein] + L-leucyl-tRNA(Leu) = N-terminal L-leucyl-L-aspartyl-[protein] + tRNA(Leu) + H(+)</text>
        <dbReference type="Rhea" id="RHEA:50420"/>
        <dbReference type="Rhea" id="RHEA-COMP:9613"/>
        <dbReference type="Rhea" id="RHEA-COMP:9622"/>
        <dbReference type="Rhea" id="RHEA-COMP:12669"/>
        <dbReference type="Rhea" id="RHEA-COMP:12674"/>
        <dbReference type="ChEBI" id="CHEBI:15378"/>
        <dbReference type="ChEBI" id="CHEBI:64720"/>
        <dbReference type="ChEBI" id="CHEBI:78442"/>
        <dbReference type="ChEBI" id="CHEBI:78494"/>
        <dbReference type="ChEBI" id="CHEBI:133042"/>
        <dbReference type="EC" id="2.3.2.29"/>
    </reaction>
</comment>
<dbReference type="EMBL" id="JAMZFT010000001">
    <property type="protein sequence ID" value="MCP1336101.1"/>
    <property type="molecule type" value="Genomic_DNA"/>
</dbReference>
<comment type="similarity">
    <text evidence="4">Belongs to the R-transferase family. Bpt subfamily.</text>
</comment>
<feature type="domain" description="N-end aminoacyl transferase N-terminal" evidence="5">
    <location>
        <begin position="19"/>
        <end position="88"/>
    </location>
</feature>
<keyword evidence="1 4" id="KW-0963">Cytoplasm</keyword>
<protein>
    <recommendedName>
        <fullName evidence="4">Aspartate/glutamate leucyltransferase</fullName>
        <ecNumber evidence="4">2.3.2.29</ecNumber>
    </recommendedName>
</protein>
<dbReference type="GO" id="GO:0004057">
    <property type="term" value="F:arginyl-tRNA--protein transferase activity"/>
    <property type="evidence" value="ECO:0007669"/>
    <property type="project" value="InterPro"/>
</dbReference>
<dbReference type="PANTHER" id="PTHR21367">
    <property type="entry name" value="ARGININE-TRNA-PROTEIN TRANSFERASE 1"/>
    <property type="match status" value="1"/>
</dbReference>
<dbReference type="RefSeq" id="WP_269332016.1">
    <property type="nucleotide sequence ID" value="NZ_JAMZFT010000001.1"/>
</dbReference>
<dbReference type="GO" id="GO:0071596">
    <property type="term" value="P:ubiquitin-dependent protein catabolic process via the N-end rule pathway"/>
    <property type="evidence" value="ECO:0007669"/>
    <property type="project" value="InterPro"/>
</dbReference>
<evidence type="ECO:0000256" key="4">
    <source>
        <dbReference type="HAMAP-Rule" id="MF_00689"/>
    </source>
</evidence>
<name>A0A9J6PAK3_9PROT</name>
<comment type="catalytic activity">
    <reaction evidence="4">
        <text>N-terminal L-glutamyl-[protein] + L-leucyl-tRNA(Leu) = N-terminal L-leucyl-L-glutamyl-[protein] + tRNA(Leu) + H(+)</text>
        <dbReference type="Rhea" id="RHEA:50412"/>
        <dbReference type="Rhea" id="RHEA-COMP:9613"/>
        <dbReference type="Rhea" id="RHEA-COMP:9622"/>
        <dbReference type="Rhea" id="RHEA-COMP:12664"/>
        <dbReference type="Rhea" id="RHEA-COMP:12668"/>
        <dbReference type="ChEBI" id="CHEBI:15378"/>
        <dbReference type="ChEBI" id="CHEBI:64721"/>
        <dbReference type="ChEBI" id="CHEBI:78442"/>
        <dbReference type="ChEBI" id="CHEBI:78494"/>
        <dbReference type="ChEBI" id="CHEBI:133041"/>
        <dbReference type="EC" id="2.3.2.29"/>
    </reaction>
</comment>
<dbReference type="InterPro" id="IPR007471">
    <property type="entry name" value="N-end_Aminoacyl_Trfase_N"/>
</dbReference>
<dbReference type="EC" id="2.3.2.29" evidence="4"/>
<evidence type="ECO:0000256" key="2">
    <source>
        <dbReference type="ARBA" id="ARBA00022679"/>
    </source>
</evidence>
<organism evidence="7 8">
    <name type="scientific">Futiania mangrovi</name>
    <dbReference type="NCBI Taxonomy" id="2959716"/>
    <lineage>
        <taxon>Bacteria</taxon>
        <taxon>Pseudomonadati</taxon>
        <taxon>Pseudomonadota</taxon>
        <taxon>Alphaproteobacteria</taxon>
        <taxon>Futianiales</taxon>
        <taxon>Futianiaceae</taxon>
        <taxon>Futiania</taxon>
    </lineage>
</organism>
<comment type="caution">
    <text evidence="7">The sequence shown here is derived from an EMBL/GenBank/DDBJ whole genome shotgun (WGS) entry which is preliminary data.</text>
</comment>
<dbReference type="AlphaFoldDB" id="A0A9J6PAK3"/>
<dbReference type="PANTHER" id="PTHR21367:SF1">
    <property type="entry name" value="ARGINYL-TRNA--PROTEIN TRANSFERASE 1"/>
    <property type="match status" value="1"/>
</dbReference>
<accession>A0A9J6PAK3</accession>
<gene>
    <name evidence="4" type="primary">bpt</name>
    <name evidence="7" type="ORF">NJQ99_06770</name>
</gene>
<dbReference type="NCBIfam" id="NF002346">
    <property type="entry name" value="PRK01305.2-3"/>
    <property type="match status" value="1"/>
</dbReference>
<dbReference type="Pfam" id="PF04376">
    <property type="entry name" value="ATE_N"/>
    <property type="match status" value="1"/>
</dbReference>
<comment type="function">
    <text evidence="4">Functions in the N-end rule pathway of protein degradation where it conjugates Leu from its aminoacyl-tRNA to the N-termini of proteins containing an N-terminal aspartate or glutamate.</text>
</comment>
<keyword evidence="8" id="KW-1185">Reference proteome</keyword>
<dbReference type="NCBIfam" id="NF002343">
    <property type="entry name" value="PRK01305.1-4"/>
    <property type="match status" value="1"/>
</dbReference>
<dbReference type="Pfam" id="PF04377">
    <property type="entry name" value="ATE_C"/>
    <property type="match status" value="1"/>
</dbReference>
<keyword evidence="3 4" id="KW-0012">Acyltransferase</keyword>
<evidence type="ECO:0000313" key="7">
    <source>
        <dbReference type="EMBL" id="MCP1336101.1"/>
    </source>
</evidence>
<dbReference type="InterPro" id="IPR017138">
    <property type="entry name" value="Asp_Glu_LeuTrfase"/>
</dbReference>
<comment type="subcellular location">
    <subcellularLocation>
        <location evidence="4">Cytoplasm</location>
    </subcellularLocation>
</comment>